<evidence type="ECO:0000313" key="1">
    <source>
        <dbReference type="EMBL" id="KKU91735.1"/>
    </source>
</evidence>
<protein>
    <recommendedName>
        <fullName evidence="3">30S ribosomal protein S21</fullName>
    </recommendedName>
</protein>
<sequence length="73" mass="8714">MLEIRKKEGESTGSFLYRFGKRVKQSGILKEVKKRRFKGRAVNRRKVRLAALYRQKKQQSIARLKKYGFRPSK</sequence>
<accession>A0A0G1XBQ8</accession>
<name>A0A0G1XBQ8_9BACT</name>
<dbReference type="Proteomes" id="UP000034956">
    <property type="component" value="Unassembled WGS sequence"/>
</dbReference>
<proteinExistence type="predicted"/>
<evidence type="ECO:0008006" key="3">
    <source>
        <dbReference type="Google" id="ProtNLM"/>
    </source>
</evidence>
<dbReference type="EMBL" id="LCPF01000001">
    <property type="protein sequence ID" value="KKU91735.1"/>
    <property type="molecule type" value="Genomic_DNA"/>
</dbReference>
<comment type="caution">
    <text evidence="1">The sequence shown here is derived from an EMBL/GenBank/DDBJ whole genome shotgun (WGS) entry which is preliminary data.</text>
</comment>
<gene>
    <name evidence="1" type="ORF">UY23_C0001G0341</name>
</gene>
<organism evidence="1 2">
    <name type="scientific">Candidatus Jorgensenbacteria bacterium GW2011_GWA1_48_11</name>
    <dbReference type="NCBI Taxonomy" id="1618660"/>
    <lineage>
        <taxon>Bacteria</taxon>
        <taxon>Candidatus Joergenseniibacteriota</taxon>
    </lineage>
</organism>
<reference evidence="1 2" key="1">
    <citation type="journal article" date="2015" name="Nature">
        <title>rRNA introns, odd ribosomes, and small enigmatic genomes across a large radiation of phyla.</title>
        <authorList>
            <person name="Brown C.T."/>
            <person name="Hug L.A."/>
            <person name="Thomas B.C."/>
            <person name="Sharon I."/>
            <person name="Castelle C.J."/>
            <person name="Singh A."/>
            <person name="Wilkins M.J."/>
            <person name="Williams K.H."/>
            <person name="Banfield J.F."/>
        </authorList>
    </citation>
    <scope>NUCLEOTIDE SEQUENCE [LARGE SCALE GENOMIC DNA]</scope>
</reference>
<dbReference type="AlphaFoldDB" id="A0A0G1XBQ8"/>
<evidence type="ECO:0000313" key="2">
    <source>
        <dbReference type="Proteomes" id="UP000034956"/>
    </source>
</evidence>